<keyword evidence="6" id="KW-0282">Flagellum</keyword>
<dbReference type="PANTHER" id="PTHR36307:SF1">
    <property type="entry name" value="FLAGELLA BASAL BODY P-RING FORMATION PROTEIN FLGA"/>
    <property type="match status" value="1"/>
</dbReference>
<keyword evidence="2 4" id="KW-0732">Signal</keyword>
<proteinExistence type="inferred from homology"/>
<dbReference type="KEGG" id="phb:HYN04_08550"/>
<feature type="domain" description="SAF" evidence="5">
    <location>
        <begin position="108"/>
        <end position="168"/>
    </location>
</feature>
<evidence type="ECO:0000313" key="7">
    <source>
        <dbReference type="Proteomes" id="UP000247763"/>
    </source>
</evidence>
<accession>A0A2Z3HX31</accession>
<comment type="subcellular location">
    <subcellularLocation>
        <location evidence="1 4">Periplasm</location>
    </subcellularLocation>
</comment>
<dbReference type="SMART" id="SM00858">
    <property type="entry name" value="SAF"/>
    <property type="match status" value="1"/>
</dbReference>
<protein>
    <recommendedName>
        <fullName evidence="4">Flagella basal body P-ring formation protein FlgA</fullName>
    </recommendedName>
</protein>
<dbReference type="RefSeq" id="WP_110450377.1">
    <property type="nucleotide sequence ID" value="NZ_CP029479.1"/>
</dbReference>
<comment type="function">
    <text evidence="4">Involved in the assembly process of the P-ring formation. It may associate with FlgF on the rod constituting a structure essential for the P-ring assembly or may act as a modulator protein for the P-ring assembly.</text>
</comment>
<dbReference type="NCBIfam" id="TIGR03170">
    <property type="entry name" value="flgA_cterm"/>
    <property type="match status" value="1"/>
</dbReference>
<keyword evidence="3 4" id="KW-0574">Periplasm</keyword>
<dbReference type="InterPro" id="IPR017585">
    <property type="entry name" value="SAF_FlgA"/>
</dbReference>
<dbReference type="AlphaFoldDB" id="A0A2Z3HX31"/>
<keyword evidence="7" id="KW-1185">Reference proteome</keyword>
<organism evidence="6 7">
    <name type="scientific">Phenylobacterium parvum</name>
    <dbReference type="NCBI Taxonomy" id="2201350"/>
    <lineage>
        <taxon>Bacteria</taxon>
        <taxon>Pseudomonadati</taxon>
        <taxon>Pseudomonadota</taxon>
        <taxon>Alphaproteobacteria</taxon>
        <taxon>Caulobacterales</taxon>
        <taxon>Caulobacteraceae</taxon>
        <taxon>Phenylobacterium</taxon>
    </lineage>
</organism>
<dbReference type="Proteomes" id="UP000247763">
    <property type="component" value="Chromosome"/>
</dbReference>
<dbReference type="InterPro" id="IPR039246">
    <property type="entry name" value="Flagellar_FlgA"/>
</dbReference>
<feature type="signal peptide" evidence="4">
    <location>
        <begin position="1"/>
        <end position="21"/>
    </location>
</feature>
<sequence>MRRLIALAVSALLLLPAAAFAGATVSLRADPSDADGIVTLGDLFDGAGSASGVRVAARTGTSVVLDATAVQILARRNGLDWDNANRLRRIIVRPGVAEPAAVARGKSVQALAYARNVATGEEIRPEDLVWTRAVAAPADAVRDADGAIGMVARRPLREGALVSARDVSAPVVIQAGDLVTVTYQAGGVSLELQVKALGAGAVGQVIPLQNLSSRKTLQAVVTGPGQAMTGPDAPTGQALAATRIAHR</sequence>
<name>A0A2Z3HX31_9CAUL</name>
<keyword evidence="4" id="KW-1005">Bacterial flagellum biogenesis</keyword>
<dbReference type="CDD" id="cd11614">
    <property type="entry name" value="SAF_CpaB_FlgA_like"/>
    <property type="match status" value="1"/>
</dbReference>
<dbReference type="GO" id="GO:0042597">
    <property type="term" value="C:periplasmic space"/>
    <property type="evidence" value="ECO:0007669"/>
    <property type="project" value="UniProtKB-SubCell"/>
</dbReference>
<dbReference type="PANTHER" id="PTHR36307">
    <property type="entry name" value="FLAGELLA BASAL BODY P-RING FORMATION PROTEIN FLGA"/>
    <property type="match status" value="1"/>
</dbReference>
<keyword evidence="6" id="KW-0966">Cell projection</keyword>
<dbReference type="Gene3D" id="2.30.30.760">
    <property type="match status" value="1"/>
</dbReference>
<reference evidence="7" key="1">
    <citation type="submission" date="2018-05" db="EMBL/GenBank/DDBJ databases">
        <title>Genome sequencing of Phenylobacterium sp. HYN0004.</title>
        <authorList>
            <person name="Yi H."/>
            <person name="Baek C."/>
        </authorList>
    </citation>
    <scope>NUCLEOTIDE SEQUENCE [LARGE SCALE GENOMIC DNA]</scope>
    <source>
        <strain evidence="7">HYN0004</strain>
    </source>
</reference>
<evidence type="ECO:0000259" key="5">
    <source>
        <dbReference type="SMART" id="SM00858"/>
    </source>
</evidence>
<evidence type="ECO:0000313" key="6">
    <source>
        <dbReference type="EMBL" id="AWM77810.1"/>
    </source>
</evidence>
<evidence type="ECO:0000256" key="3">
    <source>
        <dbReference type="ARBA" id="ARBA00022764"/>
    </source>
</evidence>
<dbReference type="InterPro" id="IPR013974">
    <property type="entry name" value="SAF"/>
</dbReference>
<dbReference type="Pfam" id="PF13144">
    <property type="entry name" value="ChapFlgA"/>
    <property type="match status" value="1"/>
</dbReference>
<evidence type="ECO:0000256" key="1">
    <source>
        <dbReference type="ARBA" id="ARBA00004418"/>
    </source>
</evidence>
<keyword evidence="6" id="KW-0969">Cilium</keyword>
<dbReference type="OrthoDB" id="7171936at2"/>
<dbReference type="GO" id="GO:0044780">
    <property type="term" value="P:bacterial-type flagellum assembly"/>
    <property type="evidence" value="ECO:0007669"/>
    <property type="project" value="InterPro"/>
</dbReference>
<gene>
    <name evidence="6" type="primary">flgA</name>
    <name evidence="6" type="ORF">HYN04_08550</name>
</gene>
<dbReference type="EMBL" id="CP029479">
    <property type="protein sequence ID" value="AWM77810.1"/>
    <property type="molecule type" value="Genomic_DNA"/>
</dbReference>
<feature type="chain" id="PRO_5016195057" description="Flagella basal body P-ring formation protein FlgA" evidence="4">
    <location>
        <begin position="22"/>
        <end position="247"/>
    </location>
</feature>
<evidence type="ECO:0000256" key="4">
    <source>
        <dbReference type="RuleBase" id="RU362063"/>
    </source>
</evidence>
<evidence type="ECO:0000256" key="2">
    <source>
        <dbReference type="ARBA" id="ARBA00022729"/>
    </source>
</evidence>
<dbReference type="Gene3D" id="3.90.1210.10">
    <property type="entry name" value="Antifreeze-like/N-acetylneuraminic acid synthase C-terminal domain"/>
    <property type="match status" value="1"/>
</dbReference>
<comment type="similarity">
    <text evidence="4">Belongs to the FlgA family.</text>
</comment>